<evidence type="ECO:0000313" key="12">
    <source>
        <dbReference type="RefSeq" id="XP_003742158.1"/>
    </source>
</evidence>
<comment type="subcellular location">
    <subcellularLocation>
        <location evidence="1">Target cell membrane</location>
    </subcellularLocation>
</comment>
<dbReference type="GO" id="GO:0070531">
    <property type="term" value="C:BRCA1-A complex"/>
    <property type="evidence" value="ECO:0007669"/>
    <property type="project" value="TreeGrafter"/>
</dbReference>
<keyword evidence="5" id="KW-0800">Toxin</keyword>
<organism evidence="11 12">
    <name type="scientific">Galendromus occidentalis</name>
    <name type="common">western predatory mite</name>
    <dbReference type="NCBI Taxonomy" id="34638"/>
    <lineage>
        <taxon>Eukaryota</taxon>
        <taxon>Metazoa</taxon>
        <taxon>Ecdysozoa</taxon>
        <taxon>Arthropoda</taxon>
        <taxon>Chelicerata</taxon>
        <taxon>Arachnida</taxon>
        <taxon>Acari</taxon>
        <taxon>Parasitiformes</taxon>
        <taxon>Mesostigmata</taxon>
        <taxon>Gamasina</taxon>
        <taxon>Phytoseioidea</taxon>
        <taxon>Phytoseiidae</taxon>
        <taxon>Typhlodrominae</taxon>
        <taxon>Galendromus</taxon>
    </lineage>
</organism>
<dbReference type="Pfam" id="PF16770">
    <property type="entry name" value="RTT107_BRCT_5"/>
    <property type="match status" value="1"/>
</dbReference>
<evidence type="ECO:0000256" key="6">
    <source>
        <dbReference type="ARBA" id="ARBA00023043"/>
    </source>
</evidence>
<evidence type="ECO:0000256" key="3">
    <source>
        <dbReference type="ARBA" id="ARBA00022537"/>
    </source>
</evidence>
<dbReference type="Pfam" id="PF00023">
    <property type="entry name" value="Ank"/>
    <property type="match status" value="1"/>
</dbReference>
<dbReference type="PROSITE" id="PS50172">
    <property type="entry name" value="BRCT"/>
    <property type="match status" value="2"/>
</dbReference>
<gene>
    <name evidence="12" type="primary">LOC100900022</name>
</gene>
<evidence type="ECO:0000256" key="1">
    <source>
        <dbReference type="ARBA" id="ARBA00004175"/>
    </source>
</evidence>
<feature type="repeat" description="ANK" evidence="8">
    <location>
        <begin position="177"/>
        <end position="209"/>
    </location>
</feature>
<sequence>MSPSIIEKYNEIVCSLRSNLECPSCRLHYRNPKISVRCTHAACYECFINLVCPVCQTPTSEADLKDEKRLQQLILIFKSLQVKAAPKSNAENVPQTATTNARSSSANIDLQPAFPTTPQQSARNARASAAQASIQKIDKKNRHGETPLHVACKKTGNIDRVRELLAQGANPNTQDYAGWSPLHEVAQSGDSEIARALLMNGADVNIKASCLTSPLHDAVTTGFVDIIKLFLEYGADPLAVNSDGKTPMQLSSYNEVIENLLKTVKPKEENIRGATTDSTDRKRLVIMTSSLKEPQMEKLNEFLELMDAQLAAHYTPQVTHLVVNSDSKGDTQRTLKFLQCLASRKSIVSYQWVEQCLKTRTLVSELPFEVKGCRQFSNTDAPRRAREAADGEQVGLLSGFNVYFAPLDKPYVPTTDNLIQLTELAGGNILKKHPKTSVGDDSSDSSASSPHVKPTSIFKKHKSLVVGLDSKISANVLYLTRDWLIDSISNFELIEPHL</sequence>
<dbReference type="GO" id="GO:0044218">
    <property type="term" value="C:other organism cell membrane"/>
    <property type="evidence" value="ECO:0007669"/>
    <property type="project" value="UniProtKB-KW"/>
</dbReference>
<feature type="domain" description="BRCT" evidence="10">
    <location>
        <begin position="392"/>
        <end position="498"/>
    </location>
</feature>
<dbReference type="Gene3D" id="3.40.50.10190">
    <property type="entry name" value="BRCT domain"/>
    <property type="match status" value="2"/>
</dbReference>
<dbReference type="GO" id="GO:0031436">
    <property type="term" value="C:BRCA1-BARD1 complex"/>
    <property type="evidence" value="ECO:0007669"/>
    <property type="project" value="TreeGrafter"/>
</dbReference>
<dbReference type="Gene3D" id="1.25.40.20">
    <property type="entry name" value="Ankyrin repeat-containing domain"/>
    <property type="match status" value="1"/>
</dbReference>
<dbReference type="SMART" id="SM00292">
    <property type="entry name" value="BRCT"/>
    <property type="match status" value="2"/>
</dbReference>
<evidence type="ECO:0000256" key="5">
    <source>
        <dbReference type="ARBA" id="ARBA00023028"/>
    </source>
</evidence>
<feature type="repeat" description="ANK" evidence="8">
    <location>
        <begin position="143"/>
        <end position="176"/>
    </location>
</feature>
<dbReference type="SMART" id="SM00248">
    <property type="entry name" value="ANK"/>
    <property type="match status" value="3"/>
</dbReference>
<dbReference type="GO" id="GO:0085020">
    <property type="term" value="P:protein K6-linked ubiquitination"/>
    <property type="evidence" value="ECO:0007669"/>
    <property type="project" value="TreeGrafter"/>
</dbReference>
<dbReference type="SUPFAM" id="SSF52113">
    <property type="entry name" value="BRCT domain"/>
    <property type="match status" value="2"/>
</dbReference>
<evidence type="ECO:0000259" key="10">
    <source>
        <dbReference type="PROSITE" id="PS50172"/>
    </source>
</evidence>
<dbReference type="InterPro" id="IPR036420">
    <property type="entry name" value="BRCT_dom_sf"/>
</dbReference>
<dbReference type="InterPro" id="IPR002110">
    <property type="entry name" value="Ankyrin_rpt"/>
</dbReference>
<dbReference type="RefSeq" id="XP_003742158.1">
    <property type="nucleotide sequence ID" value="XM_003742110.2"/>
</dbReference>
<feature type="repeat" description="ANK" evidence="8">
    <location>
        <begin position="213"/>
        <end position="242"/>
    </location>
</feature>
<dbReference type="GO" id="GO:0006887">
    <property type="term" value="P:exocytosis"/>
    <property type="evidence" value="ECO:0007669"/>
    <property type="project" value="UniProtKB-KW"/>
</dbReference>
<name>A0AAJ6QS96_9ACAR</name>
<keyword evidence="7" id="KW-0472">Membrane</keyword>
<keyword evidence="6 8" id="KW-0040">ANK repeat</keyword>
<proteinExistence type="predicted"/>
<feature type="region of interest" description="Disordered" evidence="9">
    <location>
        <begin position="88"/>
        <end position="109"/>
    </location>
</feature>
<keyword evidence="11" id="KW-1185">Reference proteome</keyword>
<dbReference type="PROSITE" id="PS50088">
    <property type="entry name" value="ANK_REPEAT"/>
    <property type="match status" value="3"/>
</dbReference>
<dbReference type="AlphaFoldDB" id="A0AAJ6QS96"/>
<evidence type="ECO:0000256" key="7">
    <source>
        <dbReference type="ARBA" id="ARBA00023298"/>
    </source>
</evidence>
<keyword evidence="4" id="KW-0677">Repeat</keyword>
<dbReference type="GO" id="GO:0044231">
    <property type="term" value="C:host cell presynaptic membrane"/>
    <property type="evidence" value="ECO:0007669"/>
    <property type="project" value="UniProtKB-KW"/>
</dbReference>
<keyword evidence="7" id="KW-1053">Target membrane</keyword>
<evidence type="ECO:0000256" key="4">
    <source>
        <dbReference type="ARBA" id="ARBA00022737"/>
    </source>
</evidence>
<protein>
    <submittedName>
        <fullName evidence="12">BRCA1-associated RING domain protein 1</fullName>
    </submittedName>
</protein>
<accession>A0AAJ6QS96</accession>
<dbReference type="GO" id="GO:0004842">
    <property type="term" value="F:ubiquitin-protein transferase activity"/>
    <property type="evidence" value="ECO:0007669"/>
    <property type="project" value="TreeGrafter"/>
</dbReference>
<dbReference type="PROSITE" id="PS50297">
    <property type="entry name" value="ANK_REP_REGION"/>
    <property type="match status" value="3"/>
</dbReference>
<dbReference type="CDD" id="cd17734">
    <property type="entry name" value="BRCT_Bard1_rpt1"/>
    <property type="match status" value="1"/>
</dbReference>
<keyword evidence="5" id="KW-0638">Presynaptic neurotoxin</keyword>
<evidence type="ECO:0000256" key="2">
    <source>
        <dbReference type="ARBA" id="ARBA00022483"/>
    </source>
</evidence>
<dbReference type="Gene3D" id="3.30.40.10">
    <property type="entry name" value="Zinc/RING finger domain, C3HC4 (zinc finger)"/>
    <property type="match status" value="1"/>
</dbReference>
<dbReference type="PANTHER" id="PTHR24171:SF8">
    <property type="entry name" value="BRCA1-ASSOCIATED RING DOMAIN PROTEIN 1"/>
    <property type="match status" value="1"/>
</dbReference>
<evidence type="ECO:0000313" key="11">
    <source>
        <dbReference type="Proteomes" id="UP000694867"/>
    </source>
</evidence>
<evidence type="ECO:0000256" key="8">
    <source>
        <dbReference type="PROSITE-ProRule" id="PRU00023"/>
    </source>
</evidence>
<feature type="region of interest" description="Disordered" evidence="9">
    <location>
        <begin position="432"/>
        <end position="454"/>
    </location>
</feature>
<dbReference type="SUPFAM" id="SSF57850">
    <property type="entry name" value="RING/U-box"/>
    <property type="match status" value="1"/>
</dbReference>
<dbReference type="KEGG" id="goe:100900022"/>
<keyword evidence="5" id="KW-0528">Neurotoxin</keyword>
<evidence type="ECO:0000256" key="9">
    <source>
        <dbReference type="SAM" id="MobiDB-lite"/>
    </source>
</evidence>
<dbReference type="PANTHER" id="PTHR24171">
    <property type="entry name" value="ANKYRIN REPEAT DOMAIN-CONTAINING PROTEIN 39-RELATED"/>
    <property type="match status" value="1"/>
</dbReference>
<keyword evidence="3" id="KW-1052">Target cell membrane</keyword>
<feature type="compositionally biased region" description="Polar residues" evidence="9">
    <location>
        <begin position="89"/>
        <end position="109"/>
    </location>
</feature>
<feature type="domain" description="BRCT" evidence="10">
    <location>
        <begin position="285"/>
        <end position="370"/>
    </location>
</feature>
<reference evidence="12" key="1">
    <citation type="submission" date="2025-08" db="UniProtKB">
        <authorList>
            <consortium name="RefSeq"/>
        </authorList>
    </citation>
    <scope>IDENTIFICATION</scope>
</reference>
<dbReference type="Pfam" id="PF12796">
    <property type="entry name" value="Ank_2"/>
    <property type="match status" value="1"/>
</dbReference>
<dbReference type="Proteomes" id="UP000694867">
    <property type="component" value="Unplaced"/>
</dbReference>
<dbReference type="InterPro" id="IPR036770">
    <property type="entry name" value="Ankyrin_rpt-contain_sf"/>
</dbReference>
<dbReference type="GeneID" id="100900022"/>
<dbReference type="SUPFAM" id="SSF48403">
    <property type="entry name" value="Ankyrin repeat"/>
    <property type="match status" value="1"/>
</dbReference>
<dbReference type="InterPro" id="IPR001357">
    <property type="entry name" value="BRCT_dom"/>
</dbReference>
<dbReference type="InterPro" id="IPR013083">
    <property type="entry name" value="Znf_RING/FYVE/PHD"/>
</dbReference>
<keyword evidence="2" id="KW-0268">Exocytosis</keyword>